<organism evidence="3 4">
    <name type="scientific">Chitinophaga defluvii</name>
    <dbReference type="NCBI Taxonomy" id="3163343"/>
    <lineage>
        <taxon>Bacteria</taxon>
        <taxon>Pseudomonadati</taxon>
        <taxon>Bacteroidota</taxon>
        <taxon>Chitinophagia</taxon>
        <taxon>Chitinophagales</taxon>
        <taxon>Chitinophagaceae</taxon>
        <taxon>Chitinophaga</taxon>
    </lineage>
</organism>
<dbReference type="PROSITE" id="PS51257">
    <property type="entry name" value="PROKAR_LIPOPROTEIN"/>
    <property type="match status" value="1"/>
</dbReference>
<dbReference type="PANTHER" id="PTHR32060">
    <property type="entry name" value="TAIL-SPECIFIC PROTEASE"/>
    <property type="match status" value="1"/>
</dbReference>
<keyword evidence="4" id="KW-1185">Reference proteome</keyword>
<dbReference type="InterPro" id="IPR036034">
    <property type="entry name" value="PDZ_sf"/>
</dbReference>
<evidence type="ECO:0000313" key="4">
    <source>
        <dbReference type="Proteomes" id="UP001549749"/>
    </source>
</evidence>
<dbReference type="Proteomes" id="UP001549749">
    <property type="component" value="Unassembled WGS sequence"/>
</dbReference>
<dbReference type="Gene3D" id="3.30.750.170">
    <property type="match status" value="1"/>
</dbReference>
<evidence type="ECO:0000256" key="1">
    <source>
        <dbReference type="SAM" id="SignalP"/>
    </source>
</evidence>
<dbReference type="PANTHER" id="PTHR32060:SF30">
    <property type="entry name" value="CARBOXY-TERMINAL PROCESSING PROTEASE CTPA"/>
    <property type="match status" value="1"/>
</dbReference>
<dbReference type="Gene3D" id="2.30.42.10">
    <property type="match status" value="1"/>
</dbReference>
<gene>
    <name evidence="3" type="ORF">ABR189_29775</name>
</gene>
<comment type="caution">
    <text evidence="3">The sequence shown here is derived from an EMBL/GenBank/DDBJ whole genome shotgun (WGS) entry which is preliminary data.</text>
</comment>
<accession>A0ABV2TEZ7</accession>
<name>A0ABV2TEZ7_9BACT</name>
<evidence type="ECO:0000313" key="3">
    <source>
        <dbReference type="EMBL" id="MET7001609.1"/>
    </source>
</evidence>
<dbReference type="SUPFAM" id="SSF52096">
    <property type="entry name" value="ClpP/crotonase"/>
    <property type="match status" value="1"/>
</dbReference>
<dbReference type="CDD" id="cd07561">
    <property type="entry name" value="Peptidase_S41_CPP_like"/>
    <property type="match status" value="1"/>
</dbReference>
<protein>
    <submittedName>
        <fullName evidence="3">S41 family peptidase</fullName>
    </submittedName>
</protein>
<dbReference type="Gene3D" id="3.90.226.10">
    <property type="entry name" value="2-enoyl-CoA Hydratase, Chain A, domain 1"/>
    <property type="match status" value="1"/>
</dbReference>
<keyword evidence="1" id="KW-0732">Signal</keyword>
<dbReference type="EMBL" id="JBEXAC010000004">
    <property type="protein sequence ID" value="MET7001609.1"/>
    <property type="molecule type" value="Genomic_DNA"/>
</dbReference>
<reference evidence="3 4" key="1">
    <citation type="submission" date="2024-06" db="EMBL/GenBank/DDBJ databases">
        <title>Chitinophaga defluvii sp. nov., isolated from municipal sewage.</title>
        <authorList>
            <person name="Zhang L."/>
        </authorList>
    </citation>
    <scope>NUCLEOTIDE SEQUENCE [LARGE SCALE GENOMIC DNA]</scope>
    <source>
        <strain evidence="3 4">H8</strain>
    </source>
</reference>
<evidence type="ECO:0000259" key="2">
    <source>
        <dbReference type="Pfam" id="PF03572"/>
    </source>
</evidence>
<dbReference type="Pfam" id="PF03572">
    <property type="entry name" value="Peptidase_S41"/>
    <property type="match status" value="1"/>
</dbReference>
<dbReference type="InterPro" id="IPR029045">
    <property type="entry name" value="ClpP/crotonase-like_dom_sf"/>
</dbReference>
<feature type="domain" description="Tail specific protease" evidence="2">
    <location>
        <begin position="254"/>
        <end position="398"/>
    </location>
</feature>
<feature type="signal peptide" evidence="1">
    <location>
        <begin position="1"/>
        <end position="19"/>
    </location>
</feature>
<feature type="chain" id="PRO_5045689506" evidence="1">
    <location>
        <begin position="20"/>
        <end position="516"/>
    </location>
</feature>
<proteinExistence type="predicted"/>
<sequence length="516" mass="55614">MPIRISSSVAKVMVSLVLAGGLFTACRKKEVADTGTNPPSGNGTPKSDEDSLKYLMYNIMQVSYADGGRNTSFDLPTYYWYQQVPKTDPFSSSFAKAEDLLTSLISYPVDAAKNKIDRYSFLDRTGTLSNKLINGIVGQTQADVKGDFGLQATYTRSGQLIVLYTDKNSPAGQQGIQRGWEITAVNGDSNISYDNGGANTKKVEAALFSSNQVTLAFKAPGGANMGTYSLSASSYNINPVLFDTVYTVNSKKVGYFVFYTYASPFASNGAPTTTKLELDRVFNKFSDAGIRDLIVDLRYNGGGSVSTAQYLDNAIAPAATKDKKMYNYIYNDKLSANLSASGLPAGINFAGGGNLQLNNVFFIVSDNTASASELTLNNLKPYMNVKLVGAKTYGKPVGFISFNIAAHDATGTRKYLADLYAINFETRNANNEGGYFSGIDVDHPALDYVDVPWGAATDDNLKGIFAYISSNGTFPAPTPGARMAAPDNNRVALPGALRLNSFKDMVDYQLGKQLQK</sequence>
<dbReference type="InterPro" id="IPR005151">
    <property type="entry name" value="Tail-specific_protease"/>
</dbReference>
<dbReference type="RefSeq" id="WP_354664184.1">
    <property type="nucleotide sequence ID" value="NZ_JBEXAC010000004.1"/>
</dbReference>